<evidence type="ECO:0000256" key="3">
    <source>
        <dbReference type="ARBA" id="ARBA00022511"/>
    </source>
</evidence>
<dbReference type="SUPFAM" id="SSF143587">
    <property type="entry name" value="SARS receptor-binding domain-like"/>
    <property type="match status" value="1"/>
</dbReference>
<comment type="domain">
    <text evidence="21">Fusion peptide 1 (FP1) and fusion peptide 2 (FP2) function cooperatively and have a membrane-ordering effect on lipid headgroups and shallow hydrophobic regions of target bilayers. They are considered as two domains of an extended, bipartite FP. The membrane-ordering activity is calcium-dependent and also dependent on correct folding, which is maintained by an internal disulfide bond in FP2.</text>
</comment>
<keyword evidence="20 21" id="KW-1160">Virus entry into host cell</keyword>
<dbReference type="Gene3D" id="2.60.120.960">
    <property type="entry name" value="Spike glycoprotein, N-terminal domain"/>
    <property type="match status" value="1"/>
</dbReference>
<dbReference type="Pfam" id="PF19214">
    <property type="entry name" value="CoV_S2_C"/>
    <property type="match status" value="1"/>
</dbReference>
<comment type="PTM">
    <text evidence="21">The cytoplasmic Cys-rich domain is palmitoylated. Spike glycoprotein is digested within host endosomes.</text>
</comment>
<keyword evidence="19 21" id="KW-0449">Lipoprotein</keyword>
<keyword evidence="7 21" id="KW-0732">Signal</keyword>
<dbReference type="PROSITE" id="PS51924">
    <property type="entry name" value="COV_S2_HR2"/>
    <property type="match status" value="1"/>
</dbReference>
<reference evidence="27" key="1">
    <citation type="submission" date="2016-02" db="EMBL/GenBank/DDBJ databases">
        <title>A bat-derived cross-family recombinant coronavirus with a reovirus gene.</title>
        <authorList>
            <person name="Huang C."/>
            <person name="Liu J."/>
            <person name="Xu W."/>
            <person name="Jin T."/>
            <person name="Shi Y."/>
            <person name="Ji W."/>
            <person name="Jia H."/>
            <person name="Zhou Y."/>
            <person name="Wen H."/>
            <person name="Zhao H."/>
            <person name="Liu H."/>
            <person name="Li H."/>
            <person name="Wang Q."/>
            <person name="Wu Y."/>
            <person name="Wang L."/>
            <person name="Liu D."/>
            <person name="Liu G."/>
            <person name="Yu H."/>
            <person name="Holmes E."/>
            <person name="Lu L."/>
            <person name="Gao G.F."/>
        </authorList>
    </citation>
    <scope>NUCLEOTIDE SEQUENCE</scope>
    <source>
        <strain evidence="27">GCCDC1 346</strain>
    </source>
</reference>
<dbReference type="Pfam" id="PF19209">
    <property type="entry name" value="CoV_S1_C"/>
    <property type="match status" value="1"/>
</dbReference>
<dbReference type="GO" id="GO:0020002">
    <property type="term" value="C:host cell plasma membrane"/>
    <property type="evidence" value="ECO:0007669"/>
    <property type="project" value="UniProtKB-SubCell"/>
</dbReference>
<feature type="region of interest" description="Heptad repeat 2" evidence="21">
    <location>
        <begin position="1180"/>
        <end position="1219"/>
    </location>
</feature>
<evidence type="ECO:0000256" key="2">
    <source>
        <dbReference type="ARBA" id="ARBA00022510"/>
    </source>
</evidence>
<evidence type="ECO:0000256" key="21">
    <source>
        <dbReference type="HAMAP-Rule" id="MF_04099"/>
    </source>
</evidence>
<sequence>MFRTLLLAALFNACWCARPSCLKPTEYWGTHTFDGVEYVPHNTTYVSVSLNKLSCLLPDPYMAHSGQTVRQKLYMGNTSNTLVYPVTPPMFNLTYGNVTPGVYNTSFLPVFDGLLVHTYMNRFAHLDNPNRTCQEPFGVVFGTTFEQDRIAMVIIAPGEFGMWGQLTRPNTTYVHVVACSNATVCAYPMFNRWGPAGSIHADDAFVEHNSSCFLNDTFEIPMGTSRVNLAFRFQDGNLLLYHTAWLPTENYTLSGDYPLRYARSVGVGSNLPFAQFFQSVARARDSACAFLHNNLYIAPVQPKELLVKYNDQGMPVEIADCSADSTQELYCITGTFTPSVGVYQLSRYRAEAKKLVQVTQQEGSCAIPYTTILEPPSPAAWVRATISNCTFDFESLLRTLPTYNLKCYGISPARLSTMCYAGVTLDIFKLNTTHLSNMLGSVPDAVSIYNYALPSNFYGCVHAYHLNSTTPYAVAVPPGAYPIKPGGRQLFNSFVSQVLDSPSSQCTPANCMGVVVIGLTPASGSNLVCPKANDTHVIEGQCVKYNFYGYAGTGVINQSDLAIPNNKLFVTSKSGAVLAVRAGDKVYSITPCVSVPISVGYDPGHQRALVFNGLDCSARANAVSMPASEYWTAAASTIARGSEPVLDTPSGCVYNVNNCTTHTVSVCEMPIGNSLCLVSNFTCSNVATANLSPNLLSLVVYDPTDAGLKVLTPVYWVSIPTNFTLAATTEYIQTTAPKVNVDCVKYLCGDSERCIDVLSQYGAFCEDVNKALADVSAIIDSSMVTMVSELTAGVMWSETPQANVGSYNFSGLMGCLGSNCQEKQYRSAISDLLYNKVKVADPGFMGAYQKCIDEQWGGSVRDLICTQTFNGISVLPPIVSPGMQALYTSLLVGAVASSGYTFGITSVGVIPFATQLQFRLNGLGVTTNVLMENQKLIANAFNNALTGIQKGFDATNMALAKMQSVINQHAQQLSTLVDQLGNSFGAISSSINEIFSRLDELEANAQVDRLINGRMVVLNTYVTQLLIRASEVKAQAALASQKISECVKAQSQRNDFCGNGTHVLSIPQMAPNGVLFLHYSYQPTAYNLVRTAAGLCFNDTGYAPLGGLFVLPNNTDRWLFTKMSFYDPVNISVSNTQVLAACGLNYSSVNYTVLEPAVDTSSFNFTEEFEKWYVNQSHIFNNTFNASAFNFSLVDVNEQLAILTDVVNQLNQSYIDLKQLGTYEYTVKWPWYVWLGMIAGLVGLVLAVVLLLCMTNCCSCARGVCSCKSCAYEEHEDVYPAVRVHGKRTA</sequence>
<dbReference type="InterPro" id="IPR044338">
    <property type="entry name" value="Spike_S1_N_batCoV-HKU9-like"/>
</dbReference>
<dbReference type="Pfam" id="PF01601">
    <property type="entry name" value="CoV_S2"/>
    <property type="match status" value="1"/>
</dbReference>
<feature type="domain" description="BetaCoV S1-NTD" evidence="24">
    <location>
        <begin position="9"/>
        <end position="333"/>
    </location>
</feature>
<feature type="region of interest" description="Fusion peptide 1" evidence="21">
    <location>
        <begin position="827"/>
        <end position="848"/>
    </location>
</feature>
<dbReference type="GO" id="GO:0019064">
    <property type="term" value="P:fusion of virus membrane with host plasma membrane"/>
    <property type="evidence" value="ECO:0007669"/>
    <property type="project" value="UniProtKB-UniRule"/>
</dbReference>
<evidence type="ECO:0000256" key="15">
    <source>
        <dbReference type="ARBA" id="ARBA00023136"/>
    </source>
</evidence>
<evidence type="ECO:0000259" key="23">
    <source>
        <dbReference type="PROSITE" id="PS51921"/>
    </source>
</evidence>
<feature type="transmembrane region" description="Helical" evidence="22">
    <location>
        <begin position="1231"/>
        <end position="1253"/>
    </location>
</feature>
<keyword evidence="5 21" id="KW-1162">Viral penetration into host cytoplasm</keyword>
<evidence type="ECO:0000256" key="14">
    <source>
        <dbReference type="ARBA" id="ARBA00023054"/>
    </source>
</evidence>
<comment type="function">
    <text evidence="21">Spike protein S2: mediates fusion of the virion and cellular membranes by acting as a class I viral fusion protein. Under the current model, the protein has at least three conformational states: pre-fusion native state, pre-hairpin intermediate state, and post-fusion hairpin state. During viral and target cell membrane fusion, the coiled coil regions (heptad repeats) assume a trimer-of-hairpins structure, positioning the fusion peptide in close proximity to the C-terminal region of the ectodomain. The formation of this structure appears to drive apposition and subsequent fusion of viral and target cell membranes.</text>
</comment>
<keyword evidence="1 21" id="KW-1168">Fusion of virus membrane with host membrane</keyword>
<dbReference type="InterPro" id="IPR043607">
    <property type="entry name" value="CoV_S1_C"/>
</dbReference>
<dbReference type="GO" id="GO:0046813">
    <property type="term" value="P:receptor-mediated virion attachment to host cell"/>
    <property type="evidence" value="ECO:0007669"/>
    <property type="project" value="UniProtKB-UniRule"/>
</dbReference>
<feature type="region of interest" description="Heptad repeat 1" evidence="21">
    <location>
        <begin position="934"/>
        <end position="984"/>
    </location>
</feature>
<comment type="subcellular location">
    <subcellularLocation>
        <location evidence="21">Virion membrane</location>
        <topology evidence="21">Single-pass type I membrane protein</topology>
    </subcellularLocation>
    <subcellularLocation>
        <location evidence="21">Host endoplasmic reticulum-Golgi intermediate compartment membrane</location>
        <topology evidence="21">Single-pass type I membrane protein</topology>
    </subcellularLocation>
    <subcellularLocation>
        <location evidence="21">Host cell membrane</location>
        <topology evidence="21">Single-pass type I membrane protein</topology>
    </subcellularLocation>
    <text evidence="21">Accumulates in the endoplasmic reticulum-Golgi intermediate compartment, where it participates in virus particle assembly. Some S oligomers are transported to the host plasma membrane, where they may mediate cell-cell fusion.</text>
</comment>
<dbReference type="Pfam" id="PF09408">
    <property type="entry name" value="bCoV_S1_RBD"/>
    <property type="match status" value="1"/>
</dbReference>
<evidence type="ECO:0000256" key="20">
    <source>
        <dbReference type="ARBA" id="ARBA00023296"/>
    </source>
</evidence>
<comment type="subunit">
    <text evidence="21">Homotrimer; each monomer consists of a S1 and a S2 subunit. The resulting peplomers protrude from the virus surface as spikes.</text>
</comment>
<dbReference type="CDD" id="cd21627">
    <property type="entry name" value="batCoV-HKU9-like_Spike_S1_NTD"/>
    <property type="match status" value="1"/>
</dbReference>
<feature type="domain" description="Coronavirus spike (S) glycoprotein S2 subunit heptad repeat 2 (HR2) region profile" evidence="26">
    <location>
        <begin position="1160"/>
        <end position="1241"/>
    </location>
</feature>
<dbReference type="PROSITE" id="PS51921">
    <property type="entry name" value="BCOV_S1_CTD"/>
    <property type="match status" value="1"/>
</dbReference>
<keyword evidence="14 21" id="KW-0175">Coiled coil</keyword>
<evidence type="ECO:0000259" key="26">
    <source>
        <dbReference type="PROSITE" id="PS51924"/>
    </source>
</evidence>
<dbReference type="InterPro" id="IPR018548">
    <property type="entry name" value="Spike_S1_RBD_bCoV"/>
</dbReference>
<dbReference type="GO" id="GO:0075509">
    <property type="term" value="P:endocytosis involved in viral entry into host cell"/>
    <property type="evidence" value="ECO:0007669"/>
    <property type="project" value="UniProtKB-UniRule"/>
</dbReference>
<dbReference type="InterPro" id="IPR043614">
    <property type="entry name" value="Spike_S2_CoV_C"/>
</dbReference>
<evidence type="ECO:0000256" key="12">
    <source>
        <dbReference type="ARBA" id="ARBA00022989"/>
    </source>
</evidence>
<dbReference type="InterPro" id="IPR044873">
    <property type="entry name" value="Spike_S2_CoV_HR1"/>
</dbReference>
<keyword evidence="4 21" id="KW-0945">Host-virus interaction</keyword>
<dbReference type="InterPro" id="IPR043002">
    <property type="entry name" value="Spike_N_sf"/>
</dbReference>
<feature type="chain" id="PRO_5029065194" description="Spike protein S2" evidence="21">
    <location>
        <begin position="687"/>
        <end position="1290"/>
    </location>
</feature>
<dbReference type="SUPFAM" id="SSF111474">
    <property type="entry name" value="Coronavirus S2 glycoprotein"/>
    <property type="match status" value="2"/>
</dbReference>
<dbReference type="HAMAP" id="MF_04099">
    <property type="entry name" value="BETA_CORONA_SPIKE"/>
    <property type="match status" value="1"/>
</dbReference>
<comment type="function">
    <text evidence="21">Spike protein S2': Acts as a viral fusion peptide which is unmasked following S2 cleavage occurring upon virus endocytosis.</text>
</comment>
<dbReference type="InterPro" id="IPR044874">
    <property type="entry name" value="Spike_S2_CoV_HR2"/>
</dbReference>
<keyword evidence="9 21" id="KW-0946">Virion</keyword>
<dbReference type="Gene3D" id="3.30.70.1840">
    <property type="match status" value="1"/>
</dbReference>
<feature type="chain" id="PRO_5029065195" description="Spike protein S2'" evidence="21">
    <location>
        <begin position="827"/>
        <end position="1290"/>
    </location>
</feature>
<accession>A0A1B3Q5V4</accession>
<evidence type="ECO:0000259" key="25">
    <source>
        <dbReference type="PROSITE" id="PS51923"/>
    </source>
</evidence>
<keyword evidence="2 21" id="KW-1170">Fusion of virus membrane with host endosomal membrane</keyword>
<comment type="PTM">
    <text evidence="21">Specific enzymatic cleavages in vivo yield mature proteins. The precursor is processed into S1 and S2 by host cell furin or another cellular protease to yield the mature S1 and S2 proteins. Additionally, a second cleavage leads to the release of a fusion peptide after viral attachment to host cell receptor.</text>
</comment>
<evidence type="ECO:0000256" key="6">
    <source>
        <dbReference type="ARBA" id="ARBA00022692"/>
    </source>
</evidence>
<dbReference type="GO" id="GO:0055036">
    <property type="term" value="C:virion membrane"/>
    <property type="evidence" value="ECO:0007669"/>
    <property type="project" value="UniProtKB-SubCell"/>
</dbReference>
<dbReference type="InterPro" id="IPR036326">
    <property type="entry name" value="Spike_S1_RBD_sf_bCoV"/>
</dbReference>
<evidence type="ECO:0000256" key="10">
    <source>
        <dbReference type="ARBA" id="ARBA00022870"/>
    </source>
</evidence>
<dbReference type="InterPro" id="IPR032500">
    <property type="entry name" value="bCoV_S1_N"/>
</dbReference>
<dbReference type="EMBL" id="KU762337">
    <property type="protein sequence ID" value="AOG30812.1"/>
    <property type="molecule type" value="Genomic_RNA"/>
</dbReference>
<feature type="site" description="Cleavage" evidence="21">
    <location>
        <begin position="826"/>
        <end position="827"/>
    </location>
</feature>
<evidence type="ECO:0000259" key="24">
    <source>
        <dbReference type="PROSITE" id="PS51922"/>
    </source>
</evidence>
<evidence type="ECO:0000256" key="22">
    <source>
        <dbReference type="SAM" id="Phobius"/>
    </source>
</evidence>
<evidence type="ECO:0000256" key="17">
    <source>
        <dbReference type="ARBA" id="ARBA00023157"/>
    </source>
</evidence>
<dbReference type="GO" id="GO:0044173">
    <property type="term" value="C:host cell endoplasmic reticulum-Golgi intermediate compartment membrane"/>
    <property type="evidence" value="ECO:0007669"/>
    <property type="project" value="UniProtKB-SubCell"/>
</dbReference>
<evidence type="ECO:0000256" key="4">
    <source>
        <dbReference type="ARBA" id="ARBA00022581"/>
    </source>
</evidence>
<keyword evidence="13 21" id="KW-0843">Virulence</keyword>
<dbReference type="Gene3D" id="1.20.5.790">
    <property type="entry name" value="Single helix bin"/>
    <property type="match status" value="1"/>
</dbReference>
<keyword evidence="6 21" id="KW-0812">Transmembrane</keyword>
<feature type="coiled-coil region" evidence="21">
    <location>
        <begin position="963"/>
        <end position="1007"/>
    </location>
</feature>
<dbReference type="InterPro" id="IPR042578">
    <property type="entry name" value="BETA_CORONA_SPIKE"/>
</dbReference>
<evidence type="ECO:0000256" key="8">
    <source>
        <dbReference type="ARBA" id="ARBA00022804"/>
    </source>
</evidence>
<dbReference type="PROSITE" id="PS51922">
    <property type="entry name" value="BCOV_S1_NTD"/>
    <property type="match status" value="1"/>
</dbReference>
<name>A0A1B3Q5V4_9BETC</name>
<comment type="function">
    <text evidence="21">Spike protein S1: attaches the virion to the cell membrane by interacting with host receptor, initiating the infection.</text>
</comment>
<evidence type="ECO:0000256" key="13">
    <source>
        <dbReference type="ARBA" id="ARBA00023026"/>
    </source>
</evidence>
<evidence type="ECO:0000256" key="9">
    <source>
        <dbReference type="ARBA" id="ARBA00022844"/>
    </source>
</evidence>
<keyword evidence="17 21" id="KW-1015">Disulfide bond</keyword>
<comment type="similarity">
    <text evidence="21">Belongs to the betacoronaviruses spike protein family.</text>
</comment>
<dbReference type="GO" id="GO:0019031">
    <property type="term" value="C:viral envelope"/>
    <property type="evidence" value="ECO:0007669"/>
    <property type="project" value="UniProtKB-UniRule"/>
</dbReference>
<proteinExistence type="inferred from homology"/>
<dbReference type="Gene3D" id="1.20.5.300">
    <property type="match status" value="1"/>
</dbReference>
<feature type="coiled-coil region" evidence="21">
    <location>
        <begin position="1192"/>
        <end position="1220"/>
    </location>
</feature>
<dbReference type="PROSITE" id="PS51923">
    <property type="entry name" value="COV_S2_HR1"/>
    <property type="match status" value="1"/>
</dbReference>
<evidence type="ECO:0000256" key="18">
    <source>
        <dbReference type="ARBA" id="ARBA00023180"/>
    </source>
</evidence>
<keyword evidence="10 21" id="KW-1043">Host membrane</keyword>
<keyword evidence="11 21" id="KW-0261">Viral envelope protein</keyword>
<keyword evidence="15 21" id="KW-0472">Membrane</keyword>
<evidence type="ECO:0000256" key="5">
    <source>
        <dbReference type="ARBA" id="ARBA00022595"/>
    </source>
</evidence>
<comment type="caution">
    <text evidence="21">Lacks conserved residue(s) required for the propagation of feature annotation.</text>
</comment>
<keyword evidence="18 21" id="KW-0325">Glycoprotein</keyword>
<dbReference type="InterPro" id="IPR002552">
    <property type="entry name" value="Spike_S2_CoV"/>
</dbReference>
<evidence type="ECO:0000256" key="19">
    <source>
        <dbReference type="ARBA" id="ARBA00023288"/>
    </source>
</evidence>
<feature type="topological domain" description="Cytoplasmic" evidence="21">
    <location>
        <begin position="1252"/>
        <end position="1290"/>
    </location>
</feature>
<organism evidence="27">
    <name type="scientific">Rousettus bat coronavirus</name>
    <dbReference type="NCBI Taxonomy" id="1892416"/>
    <lineage>
        <taxon>Viruses</taxon>
        <taxon>Riboviria</taxon>
        <taxon>Orthornavirae</taxon>
        <taxon>Pisuviricota</taxon>
        <taxon>Pisoniviricetes</taxon>
        <taxon>Nidovirales</taxon>
        <taxon>Cornidovirineae</taxon>
        <taxon>Coronaviridae</taxon>
        <taxon>Orthocoronavirinae</taxon>
        <taxon>Betacoronavirus</taxon>
        <taxon>Nobecovirus</taxon>
        <taxon>Betacoronavirus cororeum</taxon>
        <taxon>Rousettus bat coronavirus GCCDC1</taxon>
    </lineage>
</organism>
<keyword evidence="8 21" id="KW-1161">Viral attachment to host cell</keyword>
<keyword evidence="16 21" id="KW-0564">Palmitate</keyword>
<dbReference type="GO" id="GO:0039654">
    <property type="term" value="P:fusion of virus membrane with host endosome membrane"/>
    <property type="evidence" value="ECO:0007669"/>
    <property type="project" value="UniProtKB-UniRule"/>
</dbReference>
<dbReference type="Pfam" id="PF16451">
    <property type="entry name" value="bCoV_S1_N"/>
    <property type="match status" value="1"/>
</dbReference>
<evidence type="ECO:0000256" key="7">
    <source>
        <dbReference type="ARBA" id="ARBA00022729"/>
    </source>
</evidence>
<dbReference type="InterPro" id="IPR043473">
    <property type="entry name" value="S2_sf_CoV"/>
</dbReference>
<feature type="domain" description="BetaCoV S1-CTD" evidence="23">
    <location>
        <begin position="363"/>
        <end position="531"/>
    </location>
</feature>
<evidence type="ECO:0000256" key="1">
    <source>
        <dbReference type="ARBA" id="ARBA00022506"/>
    </source>
</evidence>
<evidence type="ECO:0000256" key="11">
    <source>
        <dbReference type="ARBA" id="ARBA00022879"/>
    </source>
</evidence>
<feature type="short sequence motif" description="KxHxx" evidence="21">
    <location>
        <begin position="1283"/>
        <end position="1290"/>
    </location>
</feature>
<keyword evidence="12 21" id="KW-1133">Transmembrane helix</keyword>
<gene>
    <name evidence="27" type="primary">spike</name>
    <name evidence="21" type="synonym">S</name>
</gene>
<protein>
    <recommendedName>
        <fullName evidence="21">Spike glycoprotein</fullName>
        <shortName evidence="21">S glycoprotein</shortName>
    </recommendedName>
    <alternativeName>
        <fullName evidence="21">E2</fullName>
    </alternativeName>
    <alternativeName>
        <fullName evidence="21">Peplomer protein</fullName>
    </alternativeName>
    <component>
        <recommendedName>
            <fullName evidence="21">Spike protein S1</fullName>
        </recommendedName>
    </component>
    <component>
        <recommendedName>
            <fullName evidence="21">Spike protein S2</fullName>
        </recommendedName>
    </component>
    <component>
        <recommendedName>
            <fullName evidence="21">Spike protein S2'</fullName>
        </recommendedName>
    </component>
</protein>
<dbReference type="CDD" id="cd22381">
    <property type="entry name" value="bat-HKU9-CoV-like_Spike_SD1-2_S1-S2_S2"/>
    <property type="match status" value="1"/>
</dbReference>
<feature type="domain" description="Coronavirus spike (S) glycoprotein S2 subunit heptad repeat 1 (HR1) region profile" evidence="25">
    <location>
        <begin position="910"/>
        <end position="1015"/>
    </location>
</feature>
<evidence type="ECO:0000313" key="27">
    <source>
        <dbReference type="EMBL" id="AOG30812.1"/>
    </source>
</evidence>
<evidence type="ECO:0000256" key="16">
    <source>
        <dbReference type="ARBA" id="ARBA00023139"/>
    </source>
</evidence>
<dbReference type="GO" id="GO:0016020">
    <property type="term" value="C:membrane"/>
    <property type="evidence" value="ECO:0007669"/>
    <property type="project" value="UniProtKB-UniRule"/>
</dbReference>
<keyword evidence="3 21" id="KW-1032">Host cell membrane</keyword>
<feature type="disulfide bond" evidence="21">
    <location>
        <begin position="407"/>
        <end position="460"/>
    </location>
</feature>